<comment type="caution">
    <text evidence="2">The sequence shown here is derived from an EMBL/GenBank/DDBJ whole genome shotgun (WGS) entry which is preliminary data.</text>
</comment>
<sequence length="108" mass="11888">MSKHQGAIVLKDFDISNEAGGVDRAITKNFIATVSENHLEIHLLWAGKGICCIPQETSHGPSISKSGQNHDADIAIEFVMNKESGEYSFSYNFFYLLSLLDLNIGDNV</sequence>
<proteinExistence type="predicted"/>
<accession>A0AAV5MEE0</accession>
<organism evidence="2 3">
    <name type="scientific">Rubroshorea leprosula</name>
    <dbReference type="NCBI Taxonomy" id="152421"/>
    <lineage>
        <taxon>Eukaryota</taxon>
        <taxon>Viridiplantae</taxon>
        <taxon>Streptophyta</taxon>
        <taxon>Embryophyta</taxon>
        <taxon>Tracheophyta</taxon>
        <taxon>Spermatophyta</taxon>
        <taxon>Magnoliopsida</taxon>
        <taxon>eudicotyledons</taxon>
        <taxon>Gunneridae</taxon>
        <taxon>Pentapetalae</taxon>
        <taxon>rosids</taxon>
        <taxon>malvids</taxon>
        <taxon>Malvales</taxon>
        <taxon>Dipterocarpaceae</taxon>
        <taxon>Rubroshorea</taxon>
    </lineage>
</organism>
<keyword evidence="3" id="KW-1185">Reference proteome</keyword>
<dbReference type="AlphaFoldDB" id="A0AAV5MEE0"/>
<evidence type="ECO:0000313" key="2">
    <source>
        <dbReference type="EMBL" id="GKV47223.1"/>
    </source>
</evidence>
<evidence type="ECO:0000313" key="3">
    <source>
        <dbReference type="Proteomes" id="UP001054252"/>
    </source>
</evidence>
<gene>
    <name evidence="2" type="ORF">SLEP1_g54140</name>
</gene>
<dbReference type="Gene3D" id="2.60.120.430">
    <property type="entry name" value="Galactose-binding lectin"/>
    <property type="match status" value="1"/>
</dbReference>
<dbReference type="EMBL" id="BPVZ01000223">
    <property type="protein sequence ID" value="GKV47223.1"/>
    <property type="molecule type" value="Genomic_DNA"/>
</dbReference>
<evidence type="ECO:0000259" key="1">
    <source>
        <dbReference type="Pfam" id="PF11721"/>
    </source>
</evidence>
<feature type="domain" description="Malectin" evidence="1">
    <location>
        <begin position="5"/>
        <end position="64"/>
    </location>
</feature>
<reference evidence="2 3" key="1">
    <citation type="journal article" date="2021" name="Commun. Biol.">
        <title>The genome of Shorea leprosula (Dipterocarpaceae) highlights the ecological relevance of drought in aseasonal tropical rainforests.</title>
        <authorList>
            <person name="Ng K.K.S."/>
            <person name="Kobayashi M.J."/>
            <person name="Fawcett J.A."/>
            <person name="Hatakeyama M."/>
            <person name="Paape T."/>
            <person name="Ng C.H."/>
            <person name="Ang C.C."/>
            <person name="Tnah L.H."/>
            <person name="Lee C.T."/>
            <person name="Nishiyama T."/>
            <person name="Sese J."/>
            <person name="O'Brien M.J."/>
            <person name="Copetti D."/>
            <person name="Mohd Noor M.I."/>
            <person name="Ong R.C."/>
            <person name="Putra M."/>
            <person name="Sireger I.Z."/>
            <person name="Indrioko S."/>
            <person name="Kosugi Y."/>
            <person name="Izuno A."/>
            <person name="Isagi Y."/>
            <person name="Lee S.L."/>
            <person name="Shimizu K.K."/>
        </authorList>
    </citation>
    <scope>NUCLEOTIDE SEQUENCE [LARGE SCALE GENOMIC DNA]</scope>
    <source>
        <strain evidence="2">214</strain>
    </source>
</reference>
<dbReference type="InterPro" id="IPR021720">
    <property type="entry name" value="Malectin_dom"/>
</dbReference>
<dbReference type="Proteomes" id="UP001054252">
    <property type="component" value="Unassembled WGS sequence"/>
</dbReference>
<name>A0AAV5MEE0_9ROSI</name>
<protein>
    <recommendedName>
        <fullName evidence="1">Malectin domain-containing protein</fullName>
    </recommendedName>
</protein>
<dbReference type="Pfam" id="PF11721">
    <property type="entry name" value="Malectin"/>
    <property type="match status" value="1"/>
</dbReference>